<gene>
    <name evidence="2" type="ORF">OIU84_029676</name>
</gene>
<feature type="compositionally biased region" description="Basic and acidic residues" evidence="1">
    <location>
        <begin position="373"/>
        <end position="394"/>
    </location>
</feature>
<comment type="caution">
    <text evidence="2">The sequence shown here is derived from an EMBL/GenBank/DDBJ whole genome shotgun (WGS) entry which is preliminary data.</text>
</comment>
<feature type="compositionally biased region" description="Basic and acidic residues" evidence="1">
    <location>
        <begin position="338"/>
        <end position="358"/>
    </location>
</feature>
<proteinExistence type="predicted"/>
<organism evidence="2 3">
    <name type="scientific">Salix udensis</name>
    <dbReference type="NCBI Taxonomy" id="889485"/>
    <lineage>
        <taxon>Eukaryota</taxon>
        <taxon>Viridiplantae</taxon>
        <taxon>Streptophyta</taxon>
        <taxon>Embryophyta</taxon>
        <taxon>Tracheophyta</taxon>
        <taxon>Spermatophyta</taxon>
        <taxon>Magnoliopsida</taxon>
        <taxon>eudicotyledons</taxon>
        <taxon>Gunneridae</taxon>
        <taxon>Pentapetalae</taxon>
        <taxon>rosids</taxon>
        <taxon>fabids</taxon>
        <taxon>Malpighiales</taxon>
        <taxon>Salicaceae</taxon>
        <taxon>Saliceae</taxon>
        <taxon>Salix</taxon>
    </lineage>
</organism>
<reference evidence="2 3" key="1">
    <citation type="journal article" date="2023" name="Int. J. Mol. Sci.">
        <title>De Novo Assembly and Annotation of 11 Diverse Shrub Willow (Salix) Genomes Reveals Novel Gene Organization in Sex-Linked Regions.</title>
        <authorList>
            <person name="Hyden B."/>
            <person name="Feng K."/>
            <person name="Yates T.B."/>
            <person name="Jawdy S."/>
            <person name="Cereghino C."/>
            <person name="Smart L.B."/>
            <person name="Muchero W."/>
        </authorList>
    </citation>
    <scope>NUCLEOTIDE SEQUENCE [LARGE SCALE GENOMIC DNA]</scope>
    <source>
        <tissue evidence="2">Shoot tip</tissue>
    </source>
</reference>
<sequence length="491" mass="52122">MAKNKRKKVAMKLKNFEELRQELVLALQPLHPLLPPPYPKQRNSAYDSSGSCTSKSSHFNGSLGPNYEEFEDSEEEKDGFGLALCKEDETYTSKFFFSSPMSDKFADDCLVLHASHAQPIAQEEVAMAAAFLGSDSPLQLLAGTTTMAVSRQCDSSLLLAKENDMCPLNDVAGVVVSAKGKAKVGLVSLQLQSVADHDVSVLSRFGSSCISKGMDGNVLSSSSFYAKENDAPLLGKMAARTGFTKVGVAPLLLPMAAGLSSNGSSSSLSLAKGICGNVLSSSSIAKVNEAPLLGKVAGRKAAINDFAQVGAISSPLQPTTSALGGGLGNMDAMNGSRDGQESNGKWKDLFSSNRRADSGTKLAMPIEQQSSDEPSRPKTNEEATRPIDCEEPARPNDVQSSSLNESFDEQRVDPMLLETDVGEWMIVKKRNGKSRVANDNAISMTSLGDLVCSVGIDVDPLCGVTTRSGFQRTGVLPRSKELKALAPAHLC</sequence>
<evidence type="ECO:0000313" key="3">
    <source>
        <dbReference type="Proteomes" id="UP001162972"/>
    </source>
</evidence>
<feature type="region of interest" description="Disordered" evidence="1">
    <location>
        <begin position="322"/>
        <end position="411"/>
    </location>
</feature>
<protein>
    <submittedName>
        <fullName evidence="2">Uncharacterized protein</fullName>
    </submittedName>
</protein>
<dbReference type="EMBL" id="JAPFFJ010000009">
    <property type="protein sequence ID" value="KAJ6419608.1"/>
    <property type="molecule type" value="Genomic_DNA"/>
</dbReference>
<keyword evidence="3" id="KW-1185">Reference proteome</keyword>
<dbReference type="Proteomes" id="UP001162972">
    <property type="component" value="Chromosome 7"/>
</dbReference>
<accession>A0AAD6P8J4</accession>
<dbReference type="AlphaFoldDB" id="A0AAD6P8J4"/>
<evidence type="ECO:0000256" key="1">
    <source>
        <dbReference type="SAM" id="MobiDB-lite"/>
    </source>
</evidence>
<evidence type="ECO:0000313" key="2">
    <source>
        <dbReference type="EMBL" id="KAJ6419608.1"/>
    </source>
</evidence>
<name>A0AAD6P8J4_9ROSI</name>